<accession>A0A1A8B6S1</accession>
<name>A0A1A8B6S1_NOTFU</name>
<feature type="transmembrane region" description="Helical" evidence="1">
    <location>
        <begin position="76"/>
        <end position="99"/>
    </location>
</feature>
<dbReference type="EMBL" id="HADY01024123">
    <property type="protein sequence ID" value="SBP62608.1"/>
    <property type="molecule type" value="Transcribed_RNA"/>
</dbReference>
<protein>
    <submittedName>
        <fullName evidence="2">Uncharacterized protein</fullName>
    </submittedName>
</protein>
<reference evidence="2" key="2">
    <citation type="submission" date="2016-06" db="EMBL/GenBank/DDBJ databases">
        <title>The genome of a short-lived fish provides insights into sex chromosome evolution and the genetic control of aging.</title>
        <authorList>
            <person name="Reichwald K."/>
            <person name="Felder M."/>
            <person name="Petzold A."/>
            <person name="Koch P."/>
            <person name="Groth M."/>
            <person name="Platzer M."/>
        </authorList>
    </citation>
    <scope>NUCLEOTIDE SEQUENCE</scope>
    <source>
        <tissue evidence="2">Brain</tissue>
    </source>
</reference>
<evidence type="ECO:0000256" key="1">
    <source>
        <dbReference type="SAM" id="Phobius"/>
    </source>
</evidence>
<organism evidence="2">
    <name type="scientific">Nothobranchius furzeri</name>
    <name type="common">Turquoise killifish</name>
    <dbReference type="NCBI Taxonomy" id="105023"/>
    <lineage>
        <taxon>Eukaryota</taxon>
        <taxon>Metazoa</taxon>
        <taxon>Chordata</taxon>
        <taxon>Craniata</taxon>
        <taxon>Vertebrata</taxon>
        <taxon>Euteleostomi</taxon>
        <taxon>Actinopterygii</taxon>
        <taxon>Neopterygii</taxon>
        <taxon>Teleostei</taxon>
        <taxon>Neoteleostei</taxon>
        <taxon>Acanthomorphata</taxon>
        <taxon>Ovalentaria</taxon>
        <taxon>Atherinomorphae</taxon>
        <taxon>Cyprinodontiformes</taxon>
        <taxon>Nothobranchiidae</taxon>
        <taxon>Nothobranchius</taxon>
    </lineage>
</organism>
<keyword evidence="1" id="KW-0812">Transmembrane</keyword>
<evidence type="ECO:0000313" key="2">
    <source>
        <dbReference type="EMBL" id="SBP62608.1"/>
    </source>
</evidence>
<reference evidence="2" key="1">
    <citation type="submission" date="2016-05" db="EMBL/GenBank/DDBJ databases">
        <authorList>
            <person name="Lavstsen T."/>
            <person name="Jespersen J.S."/>
        </authorList>
    </citation>
    <scope>NUCLEOTIDE SEQUENCE</scope>
    <source>
        <tissue evidence="2">Brain</tissue>
    </source>
</reference>
<feature type="non-terminal residue" evidence="2">
    <location>
        <position position="1"/>
    </location>
</feature>
<dbReference type="AlphaFoldDB" id="A0A1A8B6S1"/>
<gene>
    <name evidence="2" type="primary">Nfu_g_1_001699</name>
</gene>
<feature type="non-terminal residue" evidence="2">
    <location>
        <position position="141"/>
    </location>
</feature>
<proteinExistence type="predicted"/>
<sequence>KSVSCARRVKVPRQKLNSLRTSSHSVYIGDLAVLVYGRETLSCDPQQPPTTTTTLPTGLHTYLLAACFIYVDINSLLSLVSLSLVLPICFLLECFYLSFSCTVYSAQPPPPSPHPTSHWFAHLSVTAVNRCRLLTFYCQIT</sequence>
<keyword evidence="1" id="KW-1133">Transmembrane helix</keyword>
<keyword evidence="1" id="KW-0472">Membrane</keyword>